<comment type="subcellular location">
    <subcellularLocation>
        <location evidence="1">Membrane</location>
        <topology evidence="1">Multi-pass membrane protein</topology>
    </subcellularLocation>
</comment>
<feature type="transmembrane region" description="Helical" evidence="6">
    <location>
        <begin position="83"/>
        <end position="107"/>
    </location>
</feature>
<evidence type="ECO:0000256" key="1">
    <source>
        <dbReference type="ARBA" id="ARBA00004141"/>
    </source>
</evidence>
<reference evidence="7" key="1">
    <citation type="journal article" date="2023" name="Mol. Phylogenet. Evol.">
        <title>Genome-scale phylogeny and comparative genomics of the fungal order Sordariales.</title>
        <authorList>
            <person name="Hensen N."/>
            <person name="Bonometti L."/>
            <person name="Westerberg I."/>
            <person name="Brannstrom I.O."/>
            <person name="Guillou S."/>
            <person name="Cros-Aarteil S."/>
            <person name="Calhoun S."/>
            <person name="Haridas S."/>
            <person name="Kuo A."/>
            <person name="Mondo S."/>
            <person name="Pangilinan J."/>
            <person name="Riley R."/>
            <person name="LaButti K."/>
            <person name="Andreopoulos B."/>
            <person name="Lipzen A."/>
            <person name="Chen C."/>
            <person name="Yan M."/>
            <person name="Daum C."/>
            <person name="Ng V."/>
            <person name="Clum A."/>
            <person name="Steindorff A."/>
            <person name="Ohm R.A."/>
            <person name="Martin F."/>
            <person name="Silar P."/>
            <person name="Natvig D.O."/>
            <person name="Lalanne C."/>
            <person name="Gautier V."/>
            <person name="Ament-Velasquez S.L."/>
            <person name="Kruys A."/>
            <person name="Hutchinson M.I."/>
            <person name="Powell A.J."/>
            <person name="Barry K."/>
            <person name="Miller A.N."/>
            <person name="Grigoriev I.V."/>
            <person name="Debuchy R."/>
            <person name="Gladieux P."/>
            <person name="Hiltunen Thoren M."/>
            <person name="Johannesson H."/>
        </authorList>
    </citation>
    <scope>NUCLEOTIDE SEQUENCE</scope>
    <source>
        <strain evidence="7">SMH4131-1</strain>
    </source>
</reference>
<feature type="transmembrane region" description="Helical" evidence="6">
    <location>
        <begin position="49"/>
        <end position="68"/>
    </location>
</feature>
<evidence type="ECO:0000256" key="2">
    <source>
        <dbReference type="ARBA" id="ARBA00022692"/>
    </source>
</evidence>
<dbReference type="Pfam" id="PF04479">
    <property type="entry name" value="RTA1"/>
    <property type="match status" value="1"/>
</dbReference>
<feature type="transmembrane region" description="Helical" evidence="6">
    <location>
        <begin position="20"/>
        <end position="37"/>
    </location>
</feature>
<accession>A0AAE0MII0</accession>
<keyword evidence="3 6" id="KW-1133">Transmembrane helix</keyword>
<dbReference type="PANTHER" id="PTHR31465:SF13">
    <property type="entry name" value="RTA1 DOMAIN PROTEIN-RELATED"/>
    <property type="match status" value="1"/>
</dbReference>
<evidence type="ECO:0000313" key="7">
    <source>
        <dbReference type="EMBL" id="KAK3332913.1"/>
    </source>
</evidence>
<feature type="transmembrane region" description="Helical" evidence="6">
    <location>
        <begin position="246"/>
        <end position="266"/>
    </location>
</feature>
<evidence type="ECO:0000256" key="4">
    <source>
        <dbReference type="ARBA" id="ARBA00023136"/>
    </source>
</evidence>
<feature type="transmembrane region" description="Helical" evidence="6">
    <location>
        <begin position="194"/>
        <end position="212"/>
    </location>
</feature>
<feature type="region of interest" description="Disordered" evidence="5">
    <location>
        <begin position="314"/>
        <end position="340"/>
    </location>
</feature>
<protein>
    <recommendedName>
        <fullName evidence="9">RTA1 domain protein</fullName>
    </recommendedName>
</protein>
<comment type="caution">
    <text evidence="7">The sequence shown here is derived from an EMBL/GenBank/DDBJ whole genome shotgun (WGS) entry which is preliminary data.</text>
</comment>
<feature type="transmembrane region" description="Helical" evidence="6">
    <location>
        <begin position="161"/>
        <end position="182"/>
    </location>
</feature>
<dbReference type="InterPro" id="IPR007568">
    <property type="entry name" value="RTA1"/>
</dbReference>
<dbReference type="AlphaFoldDB" id="A0AAE0MII0"/>
<keyword evidence="4 6" id="KW-0472">Membrane</keyword>
<organism evidence="7 8">
    <name type="scientific">Cercophora scortea</name>
    <dbReference type="NCBI Taxonomy" id="314031"/>
    <lineage>
        <taxon>Eukaryota</taxon>
        <taxon>Fungi</taxon>
        <taxon>Dikarya</taxon>
        <taxon>Ascomycota</taxon>
        <taxon>Pezizomycotina</taxon>
        <taxon>Sordariomycetes</taxon>
        <taxon>Sordariomycetidae</taxon>
        <taxon>Sordariales</taxon>
        <taxon>Lasiosphaeriaceae</taxon>
        <taxon>Cercophora</taxon>
    </lineage>
</organism>
<name>A0AAE0MII0_9PEZI</name>
<feature type="transmembrane region" description="Helical" evidence="6">
    <location>
        <begin position="119"/>
        <end position="141"/>
    </location>
</feature>
<dbReference type="PANTHER" id="PTHR31465">
    <property type="entry name" value="PROTEIN RTA1-RELATED"/>
    <property type="match status" value="1"/>
</dbReference>
<gene>
    <name evidence="7" type="ORF">B0T19DRAFT_473689</name>
</gene>
<evidence type="ECO:0000256" key="6">
    <source>
        <dbReference type="SAM" id="Phobius"/>
    </source>
</evidence>
<evidence type="ECO:0000256" key="3">
    <source>
        <dbReference type="ARBA" id="ARBA00022989"/>
    </source>
</evidence>
<keyword evidence="2 6" id="KW-0812">Transmembrane</keyword>
<dbReference type="EMBL" id="JAUEPO010000002">
    <property type="protein sequence ID" value="KAK3332913.1"/>
    <property type="molecule type" value="Genomic_DNA"/>
</dbReference>
<proteinExistence type="predicted"/>
<reference evidence="7" key="2">
    <citation type="submission" date="2023-06" db="EMBL/GenBank/DDBJ databases">
        <authorList>
            <consortium name="Lawrence Berkeley National Laboratory"/>
            <person name="Haridas S."/>
            <person name="Hensen N."/>
            <person name="Bonometti L."/>
            <person name="Westerberg I."/>
            <person name="Brannstrom I.O."/>
            <person name="Guillou S."/>
            <person name="Cros-Aarteil S."/>
            <person name="Calhoun S."/>
            <person name="Kuo A."/>
            <person name="Mondo S."/>
            <person name="Pangilinan J."/>
            <person name="Riley R."/>
            <person name="Labutti K."/>
            <person name="Andreopoulos B."/>
            <person name="Lipzen A."/>
            <person name="Chen C."/>
            <person name="Yanf M."/>
            <person name="Daum C."/>
            <person name="Ng V."/>
            <person name="Clum A."/>
            <person name="Steindorff A."/>
            <person name="Ohm R."/>
            <person name="Martin F."/>
            <person name="Silar P."/>
            <person name="Natvig D."/>
            <person name="Lalanne C."/>
            <person name="Gautier V."/>
            <person name="Ament-Velasquez S.L."/>
            <person name="Kruys A."/>
            <person name="Hutchinson M.I."/>
            <person name="Powell A.J."/>
            <person name="Barry K."/>
            <person name="Miller A.N."/>
            <person name="Grigoriev I.V."/>
            <person name="Debuchy R."/>
            <person name="Gladieux P."/>
            <person name="Thoren M.H."/>
            <person name="Johannesson H."/>
        </authorList>
    </citation>
    <scope>NUCLEOTIDE SEQUENCE</scope>
    <source>
        <strain evidence="7">SMH4131-1</strain>
    </source>
</reference>
<keyword evidence="8" id="KW-1185">Reference proteome</keyword>
<dbReference type="GO" id="GO:0016020">
    <property type="term" value="C:membrane"/>
    <property type="evidence" value="ECO:0007669"/>
    <property type="project" value="UniProtKB-SubCell"/>
</dbReference>
<evidence type="ECO:0008006" key="9">
    <source>
        <dbReference type="Google" id="ProtNLM"/>
    </source>
</evidence>
<sequence length="340" mass="37472">MSDGHPVPGSIYFYAPNQGASIFFAVAFAISGIFHLWQCIHYKSFKLTAILPFCCVLFAAGFAVRAYGALHYDNLKVYIASTFLIYMSPPILELANYHILGAVLYYIPYCAPIHPGRVLTTFGILSTVVEVLNALGVSYLSNRQLPDKLIKLGDSLLKASLIMQLIVIALFFLLAGIFRHRCARAGITTPRMRIPLATLAASMFLILIRTIYRTVEYFGAAAGGTQTSAGIKVDPMSLSPVLRYEWFFFVFEAAVMLANAVLWNVMHPRRYLPPNFRVYLAQDGMTELQGPGWDDKRSFLMTALDPFGVMAGGGGRAKGEKPFWEDNGYDTAGKGSSGTV</sequence>
<evidence type="ECO:0000313" key="8">
    <source>
        <dbReference type="Proteomes" id="UP001286456"/>
    </source>
</evidence>
<dbReference type="Proteomes" id="UP001286456">
    <property type="component" value="Unassembled WGS sequence"/>
</dbReference>
<evidence type="ECO:0000256" key="5">
    <source>
        <dbReference type="SAM" id="MobiDB-lite"/>
    </source>
</evidence>